<organism evidence="2 3">
    <name type="scientific">Hyphomicrobium denitrificans 1NES1</name>
    <dbReference type="NCBI Taxonomy" id="670307"/>
    <lineage>
        <taxon>Bacteria</taxon>
        <taxon>Pseudomonadati</taxon>
        <taxon>Pseudomonadota</taxon>
        <taxon>Alphaproteobacteria</taxon>
        <taxon>Hyphomicrobiales</taxon>
        <taxon>Hyphomicrobiaceae</taxon>
        <taxon>Hyphomicrobium</taxon>
    </lineage>
</organism>
<dbReference type="EMBL" id="CP005587">
    <property type="protein sequence ID" value="AGK58263.1"/>
    <property type="molecule type" value="Genomic_DNA"/>
</dbReference>
<accession>N0B5G7</accession>
<name>N0B5G7_9HYPH</name>
<evidence type="ECO:0000313" key="2">
    <source>
        <dbReference type="EMBL" id="AGK58263.1"/>
    </source>
</evidence>
<keyword evidence="3" id="KW-1185">Reference proteome</keyword>
<dbReference type="STRING" id="670307.HYPDE_32953"/>
<dbReference type="AlphaFoldDB" id="N0B5G7"/>
<reference evidence="2 3" key="1">
    <citation type="journal article" date="2013" name="Genome Announc.">
        <title>Genome sequences for three denitrifying bacterial strains isolated from a uranium- and nitrate-contaminated subsurface environment.</title>
        <authorList>
            <person name="Venkatramanan R."/>
            <person name="Prakash O."/>
            <person name="Woyke T."/>
            <person name="Chain P."/>
            <person name="Goodwin L.A."/>
            <person name="Watson D."/>
            <person name="Brooks S."/>
            <person name="Kostka J.E."/>
            <person name="Green S.J."/>
        </authorList>
    </citation>
    <scope>NUCLEOTIDE SEQUENCE [LARGE SCALE GENOMIC DNA]</scope>
    <source>
        <strain evidence="2 3">1NES1</strain>
    </source>
</reference>
<protein>
    <submittedName>
        <fullName evidence="2">Uncharacterized protein</fullName>
    </submittedName>
</protein>
<gene>
    <name evidence="2" type="ORF">HYPDE_32953</name>
</gene>
<dbReference type="Proteomes" id="UP000005952">
    <property type="component" value="Chromosome"/>
</dbReference>
<dbReference type="HOGENOM" id="CLU_2682823_0_0_5"/>
<dbReference type="KEGG" id="hdt:HYPDE_32953"/>
<proteinExistence type="predicted"/>
<evidence type="ECO:0000256" key="1">
    <source>
        <dbReference type="SAM" id="MobiDB-lite"/>
    </source>
</evidence>
<feature type="region of interest" description="Disordered" evidence="1">
    <location>
        <begin position="1"/>
        <end position="20"/>
    </location>
</feature>
<sequence length="74" mass="8329">MPPDPSPAATAGRSSPRSGRLFVPKRVFHVRIRSHRAWDEPAVLQSLEKIGEKRNSDAFYRQLKRSRAVANTSS</sequence>
<evidence type="ECO:0000313" key="3">
    <source>
        <dbReference type="Proteomes" id="UP000005952"/>
    </source>
</evidence>